<keyword evidence="3" id="KW-0378">Hydrolase</keyword>
<dbReference type="AlphaFoldDB" id="V2Y7Y7"/>
<dbReference type="EMBL" id="ACIL03000007">
    <property type="protein sequence ID" value="ESL03796.1"/>
    <property type="molecule type" value="Genomic_DNA"/>
</dbReference>
<evidence type="ECO:0000313" key="4">
    <source>
        <dbReference type="Proteomes" id="UP000018227"/>
    </source>
</evidence>
<gene>
    <name evidence="3" type="ORF">GCWU0000282_000963</name>
</gene>
<dbReference type="InterPro" id="IPR036237">
    <property type="entry name" value="Xyl_isomerase-like_sf"/>
</dbReference>
<dbReference type="HOGENOM" id="CLU_050006_4_0_9"/>
<evidence type="ECO:0000256" key="1">
    <source>
        <dbReference type="ARBA" id="ARBA00023235"/>
    </source>
</evidence>
<evidence type="ECO:0000313" key="3">
    <source>
        <dbReference type="EMBL" id="ESL03796.1"/>
    </source>
</evidence>
<accession>V2Y7Y7</accession>
<dbReference type="GO" id="GO:0034015">
    <property type="term" value="F:L-ribulose-5-phosphate 3-epimerase activity"/>
    <property type="evidence" value="ECO:0007669"/>
    <property type="project" value="TreeGrafter"/>
</dbReference>
<dbReference type="GO" id="GO:0019852">
    <property type="term" value="P:L-ascorbic acid metabolic process"/>
    <property type="evidence" value="ECO:0007669"/>
    <property type="project" value="TreeGrafter"/>
</dbReference>
<keyword evidence="3" id="KW-0255">Endonuclease</keyword>
<protein>
    <submittedName>
        <fullName evidence="3">AP endonuclease, family 2</fullName>
    </submittedName>
</protein>
<dbReference type="Proteomes" id="UP000018227">
    <property type="component" value="Unassembled WGS sequence"/>
</dbReference>
<keyword evidence="4" id="KW-1185">Reference proteome</keyword>
<organism evidence="3 4">
    <name type="scientific">Catonella morbi ATCC 51271</name>
    <dbReference type="NCBI Taxonomy" id="592026"/>
    <lineage>
        <taxon>Bacteria</taxon>
        <taxon>Bacillati</taxon>
        <taxon>Bacillota</taxon>
        <taxon>Clostridia</taxon>
        <taxon>Lachnospirales</taxon>
        <taxon>Lachnospiraceae</taxon>
        <taxon>Catonella</taxon>
    </lineage>
</organism>
<keyword evidence="1" id="KW-0413">Isomerase</keyword>
<dbReference type="eggNOG" id="COG1082">
    <property type="taxonomic scope" value="Bacteria"/>
</dbReference>
<proteinExistence type="predicted"/>
<feature type="domain" description="Xylose isomerase-like TIM barrel" evidence="2">
    <location>
        <begin position="21"/>
        <end position="243"/>
    </location>
</feature>
<comment type="caution">
    <text evidence="3">The sequence shown here is derived from an EMBL/GenBank/DDBJ whole genome shotgun (WGS) entry which is preliminary data.</text>
</comment>
<dbReference type="InterPro" id="IPR050417">
    <property type="entry name" value="Sugar_Epim/Isomerase"/>
</dbReference>
<keyword evidence="3" id="KW-0540">Nuclease</keyword>
<dbReference type="OrthoDB" id="9801426at2"/>
<evidence type="ECO:0000259" key="2">
    <source>
        <dbReference type="Pfam" id="PF01261"/>
    </source>
</evidence>
<dbReference type="GO" id="GO:0004519">
    <property type="term" value="F:endonuclease activity"/>
    <property type="evidence" value="ECO:0007669"/>
    <property type="project" value="UniProtKB-KW"/>
</dbReference>
<dbReference type="Gene3D" id="3.20.20.150">
    <property type="entry name" value="Divalent-metal-dependent TIM barrel enzymes"/>
    <property type="match status" value="1"/>
</dbReference>
<sequence length="264" mass="30426">MKLSISNIAWAKENDNEVYEFMRELGYSGLEIAPTRVFGETPYNKLKEASEFKTELKERKNFCIPSMQSLWYGRSERLFGSPEERLVLSDYTKEAIRFAKELACGNLVFGCPKNRNTYLEEDFEIGLRFFRELGDYAAFNNTVIGFEANPVIYGTNYMNDTLSAIQLVENIKSTGLKLNLDLGTMIYNEEKADILQGKTGLVNHVHISEPNLKSIEKRKLHREVIKILSKEGYDGYISVEMQKVDDLSHLYDVMSYVKEIVYDI</sequence>
<dbReference type="PANTHER" id="PTHR43489">
    <property type="entry name" value="ISOMERASE"/>
    <property type="match status" value="1"/>
</dbReference>
<name>V2Y7Y7_9FIRM</name>
<dbReference type="InterPro" id="IPR013022">
    <property type="entry name" value="Xyl_isomerase-like_TIM-brl"/>
</dbReference>
<dbReference type="PANTHER" id="PTHR43489:SF1">
    <property type="entry name" value="L-RIBULOSE-5-PHOSPHATE 3-EPIMERASE SGBU-RELATED"/>
    <property type="match status" value="1"/>
</dbReference>
<dbReference type="STRING" id="592026.GCWU0000282_000963"/>
<reference evidence="3 4" key="1">
    <citation type="submission" date="2013-06" db="EMBL/GenBank/DDBJ databases">
        <authorList>
            <person name="Weinstock G."/>
            <person name="Sodergren E."/>
            <person name="Clifton S."/>
            <person name="Fulton L."/>
            <person name="Fulton B."/>
            <person name="Courtney L."/>
            <person name="Fronick C."/>
            <person name="Harrison M."/>
            <person name="Strong C."/>
            <person name="Farmer C."/>
            <person name="Delahaunty K."/>
            <person name="Markovic C."/>
            <person name="Hall O."/>
            <person name="Minx P."/>
            <person name="Tomlinson C."/>
            <person name="Mitreva M."/>
            <person name="Nelson J."/>
            <person name="Hou S."/>
            <person name="Wollam A."/>
            <person name="Pepin K.H."/>
            <person name="Johnson M."/>
            <person name="Bhonagiri V."/>
            <person name="Nash W.E."/>
            <person name="Warren W."/>
            <person name="Chinwalla A."/>
            <person name="Mardis E.R."/>
            <person name="Wilson R.K."/>
        </authorList>
    </citation>
    <scope>NUCLEOTIDE SEQUENCE [LARGE SCALE GENOMIC DNA]</scope>
    <source>
        <strain evidence="3 4">ATCC 51271</strain>
    </source>
</reference>
<dbReference type="Pfam" id="PF01261">
    <property type="entry name" value="AP_endonuc_2"/>
    <property type="match status" value="1"/>
</dbReference>
<dbReference type="SUPFAM" id="SSF51658">
    <property type="entry name" value="Xylose isomerase-like"/>
    <property type="match status" value="1"/>
</dbReference>
<dbReference type="RefSeq" id="WP_023353845.1">
    <property type="nucleotide sequence ID" value="NZ_KI535367.1"/>
</dbReference>